<feature type="domain" description="OTU" evidence="8">
    <location>
        <begin position="59"/>
        <end position="267"/>
    </location>
</feature>
<evidence type="ECO:0000313" key="9">
    <source>
        <dbReference type="EMBL" id="KAF6233654.1"/>
    </source>
</evidence>
<dbReference type="GO" id="GO:0004843">
    <property type="term" value="F:cysteine-type deubiquitinase activity"/>
    <property type="evidence" value="ECO:0007669"/>
    <property type="project" value="UniProtKB-EC"/>
</dbReference>
<protein>
    <recommendedName>
        <fullName evidence="2">ubiquitinyl hydrolase 1</fullName>
        <ecNumber evidence="2">3.4.19.12</ecNumber>
    </recommendedName>
</protein>
<dbReference type="CDD" id="cd22749">
    <property type="entry name" value="Otubain_C65"/>
    <property type="match status" value="1"/>
</dbReference>
<feature type="compositionally biased region" description="Low complexity" evidence="7">
    <location>
        <begin position="361"/>
        <end position="373"/>
    </location>
</feature>
<evidence type="ECO:0000256" key="7">
    <source>
        <dbReference type="SAM" id="MobiDB-lite"/>
    </source>
</evidence>
<dbReference type="OrthoDB" id="18915at2759"/>
<dbReference type="GeneID" id="59289867"/>
<keyword evidence="6" id="KW-0788">Thiol protease</keyword>
<sequence length="482" mass="53417">MMASEQELADMERLSNDWRPDAPGPLVGRQQSTSALIAEYAQADPVYVNKTKALPQIYSHYRTLKGDGNCGWRALAFGYFETLLRLGDASRMLEEAARFRAFEALMHAVGIPDLYEDFIEPTADLLEQQAATLPNHDGGAAVLAIFNEDAPSSQLTYSFKLITSAWMKSNAESYAGFLPDMDVHTYCARNIEPFSIELDHVGLQALATAIINEAGMAIEVLYLDRSAGEEVTPHRLPVLDADGNEKKGGPTIRLLYRPGHYDLLYKTEDVAEMSRHTLSHPEIRLVSAPQIAVSNHAQFSHIGDMDILADIPGFSSSMFQMPFTPTSTEPYQSKVETFSSAPCTMTPTPPLYPSYQSKAETFSSTPRTATPATPIYPSVDPAVKEEYSPKAATASPISPAPKELPIQADFKPRTKQQRKYDRRFKAQGEQIQSDVLKDCSPDRSKKEDPAHFTNQAFQPQIWQPGRVYEKAGEPEASRRASS</sequence>
<dbReference type="SUPFAM" id="SSF54001">
    <property type="entry name" value="Cysteine proteinases"/>
    <property type="match status" value="1"/>
</dbReference>
<keyword evidence="3" id="KW-0645">Protease</keyword>
<feature type="compositionally biased region" description="Basic residues" evidence="7">
    <location>
        <begin position="413"/>
        <end position="422"/>
    </location>
</feature>
<dbReference type="PANTHER" id="PTHR12931:SF15">
    <property type="entry name" value="UBIQUITIN THIOESTERASE OTUBAIN-LIKE"/>
    <property type="match status" value="1"/>
</dbReference>
<dbReference type="EMBL" id="JACCJC010000035">
    <property type="protein sequence ID" value="KAF6233654.1"/>
    <property type="molecule type" value="Genomic_DNA"/>
</dbReference>
<dbReference type="GO" id="GO:0005634">
    <property type="term" value="C:nucleus"/>
    <property type="evidence" value="ECO:0007669"/>
    <property type="project" value="TreeGrafter"/>
</dbReference>
<dbReference type="InterPro" id="IPR003323">
    <property type="entry name" value="OTU_dom"/>
</dbReference>
<evidence type="ECO:0000256" key="4">
    <source>
        <dbReference type="ARBA" id="ARBA00022786"/>
    </source>
</evidence>
<feature type="compositionally biased region" description="Basic and acidic residues" evidence="7">
    <location>
        <begin position="10"/>
        <end position="20"/>
    </location>
</feature>
<dbReference type="Pfam" id="PF10275">
    <property type="entry name" value="Peptidase_C65"/>
    <property type="match status" value="1"/>
</dbReference>
<evidence type="ECO:0000256" key="3">
    <source>
        <dbReference type="ARBA" id="ARBA00022670"/>
    </source>
</evidence>
<proteinExistence type="predicted"/>
<gene>
    <name evidence="9" type="ORF">HO173_008211</name>
</gene>
<dbReference type="Proteomes" id="UP000578531">
    <property type="component" value="Unassembled WGS sequence"/>
</dbReference>
<evidence type="ECO:0000259" key="8">
    <source>
        <dbReference type="PROSITE" id="PS50802"/>
    </source>
</evidence>
<dbReference type="InterPro" id="IPR042468">
    <property type="entry name" value="Peptidase_C65_otubain_sub1"/>
</dbReference>
<evidence type="ECO:0000256" key="5">
    <source>
        <dbReference type="ARBA" id="ARBA00022801"/>
    </source>
</evidence>
<evidence type="ECO:0000256" key="6">
    <source>
        <dbReference type="ARBA" id="ARBA00022807"/>
    </source>
</evidence>
<feature type="compositionally biased region" description="Polar residues" evidence="7">
    <location>
        <begin position="452"/>
        <end position="461"/>
    </location>
</feature>
<dbReference type="AlphaFoldDB" id="A0A8H6L323"/>
<accession>A0A8H6L323</accession>
<dbReference type="GO" id="GO:0071108">
    <property type="term" value="P:protein K48-linked deubiquitination"/>
    <property type="evidence" value="ECO:0007669"/>
    <property type="project" value="TreeGrafter"/>
</dbReference>
<dbReference type="EC" id="3.4.19.12" evidence="2"/>
<name>A0A8H6L323_9LECA</name>
<dbReference type="GO" id="GO:0006508">
    <property type="term" value="P:proteolysis"/>
    <property type="evidence" value="ECO:0007669"/>
    <property type="project" value="UniProtKB-KW"/>
</dbReference>
<feature type="region of interest" description="Disordered" evidence="7">
    <location>
        <begin position="1"/>
        <end position="27"/>
    </location>
</feature>
<feature type="compositionally biased region" description="Basic and acidic residues" evidence="7">
    <location>
        <begin position="467"/>
        <end position="482"/>
    </location>
</feature>
<keyword evidence="5" id="KW-0378">Hydrolase</keyword>
<evidence type="ECO:0000256" key="2">
    <source>
        <dbReference type="ARBA" id="ARBA00012759"/>
    </source>
</evidence>
<keyword evidence="4" id="KW-0833">Ubl conjugation pathway</keyword>
<dbReference type="RefSeq" id="XP_037163071.1">
    <property type="nucleotide sequence ID" value="XM_037310111.1"/>
</dbReference>
<dbReference type="GO" id="GO:0043130">
    <property type="term" value="F:ubiquitin binding"/>
    <property type="evidence" value="ECO:0007669"/>
    <property type="project" value="TreeGrafter"/>
</dbReference>
<dbReference type="InterPro" id="IPR038765">
    <property type="entry name" value="Papain-like_cys_pep_sf"/>
</dbReference>
<dbReference type="Gene3D" id="1.20.1300.20">
    <property type="entry name" value="Peptidase C65 Otubain, subdomain 2"/>
    <property type="match status" value="1"/>
</dbReference>
<comment type="caution">
    <text evidence="9">The sequence shown here is derived from an EMBL/GenBank/DDBJ whole genome shotgun (WGS) entry which is preliminary data.</text>
</comment>
<reference evidence="9 10" key="1">
    <citation type="journal article" date="2020" name="Genomics">
        <title>Complete, high-quality genomes from long-read metagenomic sequencing of two wolf lichen thalli reveals enigmatic genome architecture.</title>
        <authorList>
            <person name="McKenzie S.K."/>
            <person name="Walston R.F."/>
            <person name="Allen J.L."/>
        </authorList>
    </citation>
    <scope>NUCLEOTIDE SEQUENCE [LARGE SCALE GENOMIC DNA]</scope>
    <source>
        <strain evidence="9">WasteWater2</strain>
    </source>
</reference>
<dbReference type="InterPro" id="IPR042467">
    <property type="entry name" value="Peptidase_C65_otubain_sub2"/>
</dbReference>
<dbReference type="PROSITE" id="PS50802">
    <property type="entry name" value="OTU"/>
    <property type="match status" value="1"/>
</dbReference>
<keyword evidence="10" id="KW-1185">Reference proteome</keyword>
<dbReference type="PANTHER" id="PTHR12931">
    <property type="entry name" value="UBIQUITIN THIOLESTERASE PROTEIN OTUB"/>
    <property type="match status" value="1"/>
</dbReference>
<dbReference type="Gene3D" id="3.30.200.60">
    <property type="entry name" value="Peptidase C65 Otubain, subdomain 1"/>
    <property type="match status" value="1"/>
</dbReference>
<feature type="compositionally biased region" description="Basic and acidic residues" evidence="7">
    <location>
        <begin position="435"/>
        <end position="450"/>
    </location>
</feature>
<dbReference type="InterPro" id="IPR019400">
    <property type="entry name" value="Peptidase_C65_otubain"/>
</dbReference>
<evidence type="ECO:0000256" key="1">
    <source>
        <dbReference type="ARBA" id="ARBA00000707"/>
    </source>
</evidence>
<comment type="catalytic activity">
    <reaction evidence="1">
        <text>Thiol-dependent hydrolysis of ester, thioester, amide, peptide and isopeptide bonds formed by the C-terminal Gly of ubiquitin (a 76-residue protein attached to proteins as an intracellular targeting signal).</text>
        <dbReference type="EC" id="3.4.19.12"/>
    </reaction>
</comment>
<evidence type="ECO:0000313" key="10">
    <source>
        <dbReference type="Proteomes" id="UP000578531"/>
    </source>
</evidence>
<organism evidence="9 10">
    <name type="scientific">Letharia columbiana</name>
    <dbReference type="NCBI Taxonomy" id="112416"/>
    <lineage>
        <taxon>Eukaryota</taxon>
        <taxon>Fungi</taxon>
        <taxon>Dikarya</taxon>
        <taxon>Ascomycota</taxon>
        <taxon>Pezizomycotina</taxon>
        <taxon>Lecanoromycetes</taxon>
        <taxon>OSLEUM clade</taxon>
        <taxon>Lecanoromycetidae</taxon>
        <taxon>Lecanorales</taxon>
        <taxon>Lecanorineae</taxon>
        <taxon>Parmeliaceae</taxon>
        <taxon>Letharia</taxon>
    </lineage>
</organism>
<feature type="region of interest" description="Disordered" evidence="7">
    <location>
        <begin position="360"/>
        <end position="482"/>
    </location>
</feature>